<dbReference type="Proteomes" id="UP001222087">
    <property type="component" value="Chromosome"/>
</dbReference>
<dbReference type="Gene3D" id="2.30.30.90">
    <property type="match status" value="1"/>
</dbReference>
<dbReference type="Pfam" id="PF04023">
    <property type="entry name" value="FeoA"/>
    <property type="match status" value="1"/>
</dbReference>
<name>A0ABY8AVI5_9GAMM</name>
<sequence>MRISEFIKGDRVRLVDFGQADVLYRRRLLSLGVTRGVEISVIRVAPLGCPVQVEVRGTFLTLRKEEAAELLWERV</sequence>
<evidence type="ECO:0000259" key="2">
    <source>
        <dbReference type="SMART" id="SM00899"/>
    </source>
</evidence>
<keyword evidence="4" id="KW-1185">Reference proteome</keyword>
<organism evidence="3 4">
    <name type="scientific">Legionella cardiaca</name>
    <dbReference type="NCBI Taxonomy" id="1071983"/>
    <lineage>
        <taxon>Bacteria</taxon>
        <taxon>Pseudomonadati</taxon>
        <taxon>Pseudomonadota</taxon>
        <taxon>Gammaproteobacteria</taxon>
        <taxon>Legionellales</taxon>
        <taxon>Legionellaceae</taxon>
        <taxon>Legionella</taxon>
    </lineage>
</organism>
<dbReference type="RefSeq" id="WP_275088996.1">
    <property type="nucleotide sequence ID" value="NZ_CP119078.1"/>
</dbReference>
<dbReference type="InterPro" id="IPR052713">
    <property type="entry name" value="FeoA"/>
</dbReference>
<evidence type="ECO:0000313" key="3">
    <source>
        <dbReference type="EMBL" id="WED43182.1"/>
    </source>
</evidence>
<dbReference type="PANTHER" id="PTHR42954">
    <property type="entry name" value="FE(2+) TRANSPORT PROTEIN A"/>
    <property type="match status" value="1"/>
</dbReference>
<accession>A0ABY8AVI5</accession>
<dbReference type="InterPro" id="IPR007167">
    <property type="entry name" value="Fe-transptr_FeoA-like"/>
</dbReference>
<protein>
    <submittedName>
        <fullName evidence="3">FeoA family protein</fullName>
    </submittedName>
</protein>
<dbReference type="PANTHER" id="PTHR42954:SF2">
    <property type="entry name" value="FE(2+) TRANSPORT PROTEIN A"/>
    <property type="match status" value="1"/>
</dbReference>
<evidence type="ECO:0000313" key="4">
    <source>
        <dbReference type="Proteomes" id="UP001222087"/>
    </source>
</evidence>
<dbReference type="SUPFAM" id="SSF50037">
    <property type="entry name" value="C-terminal domain of transcriptional repressors"/>
    <property type="match status" value="1"/>
</dbReference>
<gene>
    <name evidence="3" type="ORF">PXX05_15010</name>
</gene>
<feature type="domain" description="Ferrous iron transporter FeoA-like" evidence="2">
    <location>
        <begin position="1"/>
        <end position="74"/>
    </location>
</feature>
<dbReference type="SMART" id="SM00899">
    <property type="entry name" value="FeoA"/>
    <property type="match status" value="1"/>
</dbReference>
<proteinExistence type="predicted"/>
<dbReference type="InterPro" id="IPR008988">
    <property type="entry name" value="Transcriptional_repressor_C"/>
</dbReference>
<dbReference type="InterPro" id="IPR038157">
    <property type="entry name" value="FeoA_core_dom"/>
</dbReference>
<reference evidence="3 4" key="1">
    <citation type="submission" date="2023-02" db="EMBL/GenBank/DDBJ databases">
        <title>Genome Sequence of L. cardiaca H63T.</title>
        <authorList>
            <person name="Lopez A.E."/>
            <person name="Cianciotto N.P."/>
        </authorList>
    </citation>
    <scope>NUCLEOTIDE SEQUENCE [LARGE SCALE GENOMIC DNA]</scope>
    <source>
        <strain evidence="3 4">H63</strain>
    </source>
</reference>
<evidence type="ECO:0000256" key="1">
    <source>
        <dbReference type="ARBA" id="ARBA00023004"/>
    </source>
</evidence>
<dbReference type="EMBL" id="CP119078">
    <property type="protein sequence ID" value="WED43182.1"/>
    <property type="molecule type" value="Genomic_DNA"/>
</dbReference>
<keyword evidence="1" id="KW-0408">Iron</keyword>